<keyword evidence="2" id="KW-1185">Reference proteome</keyword>
<dbReference type="EMBL" id="CABIJS010000708">
    <property type="protein sequence ID" value="VUZ56793.1"/>
    <property type="molecule type" value="Genomic_DNA"/>
</dbReference>
<dbReference type="Proteomes" id="UP000321570">
    <property type="component" value="Unassembled WGS sequence"/>
</dbReference>
<feature type="non-terminal residue" evidence="1">
    <location>
        <position position="1"/>
    </location>
</feature>
<proteinExistence type="predicted"/>
<accession>A0A564ZCL4</accession>
<evidence type="ECO:0000313" key="2">
    <source>
        <dbReference type="Proteomes" id="UP000321570"/>
    </source>
</evidence>
<dbReference type="AlphaFoldDB" id="A0A564ZCL4"/>
<name>A0A564ZCL4_HYMDI</name>
<evidence type="ECO:0000313" key="1">
    <source>
        <dbReference type="EMBL" id="VUZ56793.1"/>
    </source>
</evidence>
<reference evidence="1 2" key="1">
    <citation type="submission" date="2019-07" db="EMBL/GenBank/DDBJ databases">
        <authorList>
            <person name="Jastrzebski P J."/>
            <person name="Paukszto L."/>
            <person name="Jastrzebski P J."/>
        </authorList>
    </citation>
    <scope>NUCLEOTIDE SEQUENCE [LARGE SCALE GENOMIC DNA]</scope>
    <source>
        <strain evidence="1 2">WMS-il1</strain>
    </source>
</reference>
<protein>
    <submittedName>
        <fullName evidence="1">Uncharacterized protein</fullName>
    </submittedName>
</protein>
<sequence length="111" mass="12484">IFSIFFILNKLSSSFLVSYCLYPVEDSGQELKEIYAYRQNMTRLRKAQGSGIPIIADEDNETAVDGNALPPLAANYRRVSSNDNFIPSELSVDLKKFKRVLQLEAALPEPI</sequence>
<organism evidence="1 2">
    <name type="scientific">Hymenolepis diminuta</name>
    <name type="common">Rat tapeworm</name>
    <dbReference type="NCBI Taxonomy" id="6216"/>
    <lineage>
        <taxon>Eukaryota</taxon>
        <taxon>Metazoa</taxon>
        <taxon>Spiralia</taxon>
        <taxon>Lophotrochozoa</taxon>
        <taxon>Platyhelminthes</taxon>
        <taxon>Cestoda</taxon>
        <taxon>Eucestoda</taxon>
        <taxon>Cyclophyllidea</taxon>
        <taxon>Hymenolepididae</taxon>
        <taxon>Hymenolepis</taxon>
    </lineage>
</organism>
<gene>
    <name evidence="1" type="ORF">WMSIL1_LOCUS14542</name>
</gene>